<name>A0A2W2CDJ1_9ACTN</name>
<sequence length="265" mass="27314">MSGTSPAVHAVRSADGTRIAYERSGEGPPVILVGGAFNDRSTTRELGEALAPDFTVIGYDRRGRGDSGDTAPYEIRREVEDIATLVEAAGGKAHLYGLSSGAILAARAAAHGVPATGLVMFEPPFQVGPHAGSRPDVSARVAELIAAGDRGGAVQHFVVTAVGLPPEAVAGMRDQPVWPYLESMAHTLPYDTQISAGGVLPADLLATITVPTLLVDSTASPQWLRDGARAAAEAVPGARHVSLDGGFHDVPAATLATELRAFLLG</sequence>
<dbReference type="PANTHER" id="PTHR43433">
    <property type="entry name" value="HYDROLASE, ALPHA/BETA FOLD FAMILY PROTEIN"/>
    <property type="match status" value="1"/>
</dbReference>
<dbReference type="Proteomes" id="UP000248749">
    <property type="component" value="Unassembled WGS sequence"/>
</dbReference>
<gene>
    <name evidence="2" type="ORF">C1I99_15430</name>
</gene>
<dbReference type="EMBL" id="POUB01000094">
    <property type="protein sequence ID" value="PZF97525.1"/>
    <property type="molecule type" value="Genomic_DNA"/>
</dbReference>
<accession>A0A2W2CDJ1</accession>
<evidence type="ECO:0000259" key="1">
    <source>
        <dbReference type="Pfam" id="PF12697"/>
    </source>
</evidence>
<dbReference type="GO" id="GO:0004806">
    <property type="term" value="F:triacylglycerol lipase activity"/>
    <property type="evidence" value="ECO:0007669"/>
    <property type="project" value="TreeGrafter"/>
</dbReference>
<dbReference type="Pfam" id="PF12697">
    <property type="entry name" value="Abhydrolase_6"/>
    <property type="match status" value="1"/>
</dbReference>
<dbReference type="InterPro" id="IPR050471">
    <property type="entry name" value="AB_hydrolase"/>
</dbReference>
<evidence type="ECO:0000313" key="2">
    <source>
        <dbReference type="EMBL" id="PZF97525.1"/>
    </source>
</evidence>
<dbReference type="OrthoDB" id="63519at2"/>
<dbReference type="Gene3D" id="3.40.50.1820">
    <property type="entry name" value="alpha/beta hydrolase"/>
    <property type="match status" value="1"/>
</dbReference>
<proteinExistence type="predicted"/>
<comment type="caution">
    <text evidence="2">The sequence shown here is derived from an EMBL/GenBank/DDBJ whole genome shotgun (WGS) entry which is preliminary data.</text>
</comment>
<dbReference type="SUPFAM" id="SSF53474">
    <property type="entry name" value="alpha/beta-Hydrolases"/>
    <property type="match status" value="1"/>
</dbReference>
<protein>
    <recommendedName>
        <fullName evidence="1">AB hydrolase-1 domain-containing protein</fullName>
    </recommendedName>
</protein>
<organism evidence="2 3">
    <name type="scientific">Micromonospora deserti</name>
    <dbReference type="NCBI Taxonomy" id="2070366"/>
    <lineage>
        <taxon>Bacteria</taxon>
        <taxon>Bacillati</taxon>
        <taxon>Actinomycetota</taxon>
        <taxon>Actinomycetes</taxon>
        <taxon>Micromonosporales</taxon>
        <taxon>Micromonosporaceae</taxon>
        <taxon>Micromonospora</taxon>
    </lineage>
</organism>
<evidence type="ECO:0000313" key="3">
    <source>
        <dbReference type="Proteomes" id="UP000248749"/>
    </source>
</evidence>
<dbReference type="AlphaFoldDB" id="A0A2W2CDJ1"/>
<keyword evidence="3" id="KW-1185">Reference proteome</keyword>
<dbReference type="GO" id="GO:0046503">
    <property type="term" value="P:glycerolipid catabolic process"/>
    <property type="evidence" value="ECO:0007669"/>
    <property type="project" value="TreeGrafter"/>
</dbReference>
<dbReference type="PANTHER" id="PTHR43433:SF5">
    <property type="entry name" value="AB HYDROLASE-1 DOMAIN-CONTAINING PROTEIN"/>
    <property type="match status" value="1"/>
</dbReference>
<dbReference type="InterPro" id="IPR000073">
    <property type="entry name" value="AB_hydrolase_1"/>
</dbReference>
<reference evidence="2 3" key="1">
    <citation type="submission" date="2018-01" db="EMBL/GenBank/DDBJ databases">
        <title>Draft genome sequence of Salinispora sp. 13K206.</title>
        <authorList>
            <person name="Sahin N."/>
            <person name="Saygin H."/>
            <person name="Ay H."/>
        </authorList>
    </citation>
    <scope>NUCLEOTIDE SEQUENCE [LARGE SCALE GENOMIC DNA]</scope>
    <source>
        <strain evidence="2 3">13K206</strain>
    </source>
</reference>
<feature type="domain" description="AB hydrolase-1" evidence="1">
    <location>
        <begin position="30"/>
        <end position="243"/>
    </location>
</feature>
<dbReference type="RefSeq" id="WP_111134918.1">
    <property type="nucleotide sequence ID" value="NZ_POUB01000094.1"/>
</dbReference>
<dbReference type="InterPro" id="IPR029058">
    <property type="entry name" value="AB_hydrolase_fold"/>
</dbReference>